<dbReference type="EMBL" id="JBICBT010000568">
    <property type="protein sequence ID" value="KAL3109533.1"/>
    <property type="molecule type" value="Genomic_DNA"/>
</dbReference>
<evidence type="ECO:0000313" key="7">
    <source>
        <dbReference type="EMBL" id="KAL3109533.1"/>
    </source>
</evidence>
<organism evidence="7 8">
    <name type="scientific">Heterodera trifolii</name>
    <dbReference type="NCBI Taxonomy" id="157864"/>
    <lineage>
        <taxon>Eukaryota</taxon>
        <taxon>Metazoa</taxon>
        <taxon>Ecdysozoa</taxon>
        <taxon>Nematoda</taxon>
        <taxon>Chromadorea</taxon>
        <taxon>Rhabditida</taxon>
        <taxon>Tylenchina</taxon>
        <taxon>Tylenchomorpha</taxon>
        <taxon>Tylenchoidea</taxon>
        <taxon>Heteroderidae</taxon>
        <taxon>Heteroderinae</taxon>
        <taxon>Heterodera</taxon>
    </lineage>
</organism>
<dbReference type="InterPro" id="IPR017907">
    <property type="entry name" value="Znf_RING_CS"/>
</dbReference>
<dbReference type="PROSITE" id="PS00518">
    <property type="entry name" value="ZF_RING_1"/>
    <property type="match status" value="1"/>
</dbReference>
<dbReference type="InterPro" id="IPR001841">
    <property type="entry name" value="Znf_RING"/>
</dbReference>
<evidence type="ECO:0000313" key="8">
    <source>
        <dbReference type="Proteomes" id="UP001620626"/>
    </source>
</evidence>
<accession>A0ABD2L309</accession>
<dbReference type="PANTHER" id="PTHR22663">
    <property type="entry name" value="RING FINGER PROTEIN NARYA-RELATED"/>
    <property type="match status" value="1"/>
</dbReference>
<dbReference type="PANTHER" id="PTHR22663:SF17">
    <property type="entry name" value="RING FINGER PROTEIN NARYA-RELATED"/>
    <property type="match status" value="1"/>
</dbReference>
<evidence type="ECO:0000256" key="4">
    <source>
        <dbReference type="ARBA" id="ARBA00023254"/>
    </source>
</evidence>
<comment type="caution">
    <text evidence="7">The sequence shown here is derived from an EMBL/GenBank/DDBJ whole genome shotgun (WGS) entry which is preliminary data.</text>
</comment>
<evidence type="ECO:0000256" key="1">
    <source>
        <dbReference type="ARBA" id="ARBA00022723"/>
    </source>
</evidence>
<feature type="domain" description="RING-type" evidence="6">
    <location>
        <begin position="119"/>
        <end position="171"/>
    </location>
</feature>
<keyword evidence="5" id="KW-0175">Coiled coil</keyword>
<proteinExistence type="predicted"/>
<evidence type="ECO:0000256" key="5">
    <source>
        <dbReference type="SAM" id="Coils"/>
    </source>
</evidence>
<evidence type="ECO:0000259" key="6">
    <source>
        <dbReference type="Pfam" id="PF14634"/>
    </source>
</evidence>
<evidence type="ECO:0000256" key="3">
    <source>
        <dbReference type="ARBA" id="ARBA00022833"/>
    </source>
</evidence>
<dbReference type="Proteomes" id="UP001620626">
    <property type="component" value="Unassembled WGS sequence"/>
</dbReference>
<dbReference type="AlphaFoldDB" id="A0ABD2L309"/>
<keyword evidence="1" id="KW-0479">Metal-binding</keyword>
<keyword evidence="3" id="KW-0862">Zinc</keyword>
<feature type="coiled-coil region" evidence="5">
    <location>
        <begin position="234"/>
        <end position="282"/>
    </location>
</feature>
<dbReference type="GO" id="GO:0008270">
    <property type="term" value="F:zinc ion binding"/>
    <property type="evidence" value="ECO:0007669"/>
    <property type="project" value="UniProtKB-KW"/>
</dbReference>
<dbReference type="Pfam" id="PF14634">
    <property type="entry name" value="zf-RING_5"/>
    <property type="match status" value="1"/>
</dbReference>
<keyword evidence="4" id="KW-0469">Meiosis</keyword>
<protein>
    <recommendedName>
        <fullName evidence="6">RING-type domain-containing protein</fullName>
    </recommendedName>
</protein>
<keyword evidence="8" id="KW-1185">Reference proteome</keyword>
<gene>
    <name evidence="7" type="ORF">niasHT_011688</name>
</gene>
<sequence>MLNRGGGLGRFAASHLFLAITGTQFSGILITGIQFSGILITGIQFSGIPITGTQSTSIPVTETQSDLFFAIPTLDVEPVGVGARPLRGLVPLKCNFSRGTICIGISRYSYVQQMSTWIHCNHCFVVPTNDCNKVRFWFTSCGHLLCAECLKAKRSNNNNNGQHFECLLCHQQNVQLVELNRHLRPELLVLFRPAKDLIDEFNAKLKQVLTFQQSHQKRLVDHLTDKAQRATKWAQSVQKDMQKVSAERDKLKLDLEQSNEKSRKTEEMLANTRHELQRLANKFHQQHHRGNHHQRRTRPLSSSVANFATPATVAGIPSARRPSSVAAHSVQHFRFHPPTAVASSSNTSLGSRGSFSYLSPATLSYNRSMGSSTRSVPPLLPGRITNAPIVPPSFTIHNARDNNETDSFGF</sequence>
<reference evidence="7 8" key="1">
    <citation type="submission" date="2024-10" db="EMBL/GenBank/DDBJ databases">
        <authorList>
            <person name="Kim D."/>
        </authorList>
    </citation>
    <scope>NUCLEOTIDE SEQUENCE [LARGE SCALE GENOMIC DNA]</scope>
    <source>
        <strain evidence="7">BH-2024</strain>
    </source>
</reference>
<dbReference type="GO" id="GO:0051321">
    <property type="term" value="P:meiotic cell cycle"/>
    <property type="evidence" value="ECO:0007669"/>
    <property type="project" value="UniProtKB-KW"/>
</dbReference>
<keyword evidence="2" id="KW-0863">Zinc-finger</keyword>
<name>A0ABD2L309_9BILA</name>
<evidence type="ECO:0000256" key="2">
    <source>
        <dbReference type="ARBA" id="ARBA00022771"/>
    </source>
</evidence>
<dbReference type="InterPro" id="IPR042123">
    <property type="entry name" value="Zip3/RNF212-like"/>
</dbReference>